<gene>
    <name evidence="2" type="ORF">ACFQ2J_10655</name>
</gene>
<feature type="compositionally biased region" description="Basic and acidic residues" evidence="1">
    <location>
        <begin position="28"/>
        <end position="52"/>
    </location>
</feature>
<evidence type="ECO:0000313" key="3">
    <source>
        <dbReference type="Proteomes" id="UP001596990"/>
    </source>
</evidence>
<comment type="caution">
    <text evidence="2">The sequence shown here is derived from an EMBL/GenBank/DDBJ whole genome shotgun (WGS) entry which is preliminary data.</text>
</comment>
<keyword evidence="3" id="KW-1185">Reference proteome</keyword>
<evidence type="ECO:0008006" key="4">
    <source>
        <dbReference type="Google" id="ProtNLM"/>
    </source>
</evidence>
<dbReference type="PROSITE" id="PS51257">
    <property type="entry name" value="PROKAR_LIPOPROTEIN"/>
    <property type="match status" value="1"/>
</dbReference>
<feature type="compositionally biased region" description="Acidic residues" evidence="1">
    <location>
        <begin position="53"/>
        <end position="67"/>
    </location>
</feature>
<reference evidence="3" key="1">
    <citation type="journal article" date="2019" name="Int. J. Syst. Evol. Microbiol.">
        <title>The Global Catalogue of Microorganisms (GCM) 10K type strain sequencing project: providing services to taxonomists for standard genome sequencing and annotation.</title>
        <authorList>
            <consortium name="The Broad Institute Genomics Platform"/>
            <consortium name="The Broad Institute Genome Sequencing Center for Infectious Disease"/>
            <person name="Wu L."/>
            <person name="Ma J."/>
        </authorList>
    </citation>
    <scope>NUCLEOTIDE SEQUENCE [LARGE SCALE GENOMIC DNA]</scope>
    <source>
        <strain evidence="3">CCUG 56607</strain>
    </source>
</reference>
<name>A0ABW3L3S4_9BACI</name>
<dbReference type="Proteomes" id="UP001596990">
    <property type="component" value="Unassembled WGS sequence"/>
</dbReference>
<feature type="region of interest" description="Disordered" evidence="1">
    <location>
        <begin position="22"/>
        <end position="87"/>
    </location>
</feature>
<protein>
    <recommendedName>
        <fullName evidence="4">Lipoprotein</fullName>
    </recommendedName>
</protein>
<sequence length="152" mass="16388">MKIRGFAAGIVLAGALIFVSGCGDESESTTKPEVEEVDKVVDSSDSTQKEETETTDEADETDTETTEENTSASDSDEEQVAVTSGEDAIALLKKELDMEQNEDIQFDDMGGTVQSDEKGSYYTIKLVSQEIHESGGSGTVGLYQVYEDGTYQ</sequence>
<evidence type="ECO:0000256" key="1">
    <source>
        <dbReference type="SAM" id="MobiDB-lite"/>
    </source>
</evidence>
<organism evidence="2 3">
    <name type="scientific">Thalassobacillus hwangdonensis</name>
    <dbReference type="NCBI Taxonomy" id="546108"/>
    <lineage>
        <taxon>Bacteria</taxon>
        <taxon>Bacillati</taxon>
        <taxon>Bacillota</taxon>
        <taxon>Bacilli</taxon>
        <taxon>Bacillales</taxon>
        <taxon>Bacillaceae</taxon>
        <taxon>Thalassobacillus</taxon>
    </lineage>
</organism>
<evidence type="ECO:0000313" key="2">
    <source>
        <dbReference type="EMBL" id="MFD1019633.1"/>
    </source>
</evidence>
<dbReference type="RefSeq" id="WP_386059836.1">
    <property type="nucleotide sequence ID" value="NZ_JBHTKL010000005.1"/>
</dbReference>
<dbReference type="EMBL" id="JBHTKL010000005">
    <property type="protein sequence ID" value="MFD1019633.1"/>
    <property type="molecule type" value="Genomic_DNA"/>
</dbReference>
<accession>A0ABW3L3S4</accession>
<proteinExistence type="predicted"/>